<comment type="function">
    <text evidence="9">Component of the Mediator complex, a coactivator involved in the regulated transcription of nearly all RNA polymerase II-dependent genes. Mediator functions as a bridge to convey information from gene-specific regulatory proteins to the basal RNA polymerase II transcription machinery. Mediator is recruited to promoters by direct interactions with regulatory proteins and serves as a scaffold for the assembly of a functional preinitiation complex with RNA polymerase II and the general transcription factors.</text>
</comment>
<protein>
    <recommendedName>
        <fullName evidence="3 9">Mediator of RNA polymerase II transcription subunit 14</fullName>
    </recommendedName>
    <alternativeName>
        <fullName evidence="8 9">Mediator complex subunit 14</fullName>
    </alternativeName>
</protein>
<dbReference type="GO" id="GO:0006357">
    <property type="term" value="P:regulation of transcription by RNA polymerase II"/>
    <property type="evidence" value="ECO:0007669"/>
    <property type="project" value="InterPro"/>
</dbReference>
<keyword evidence="7 9" id="KW-0539">Nucleus</keyword>
<dbReference type="Proteomes" id="UP000694255">
    <property type="component" value="Unassembled WGS sequence"/>
</dbReference>
<dbReference type="RefSeq" id="XP_049263760.1">
    <property type="nucleotide sequence ID" value="XM_049406712.1"/>
</dbReference>
<comment type="caution">
    <text evidence="12">The sequence shown here is derived from an EMBL/GenBank/DDBJ whole genome shotgun (WGS) entry which is preliminary data.</text>
</comment>
<dbReference type="PANTHER" id="PTHR12809:SF2">
    <property type="entry name" value="MEDIATOR OF RNA POLYMERASE II TRANSCRIPTION SUBUNIT 14"/>
    <property type="match status" value="1"/>
</dbReference>
<accession>A0A8J5UIC9</accession>
<evidence type="ECO:0000256" key="1">
    <source>
        <dbReference type="ARBA" id="ARBA00004123"/>
    </source>
</evidence>
<dbReference type="Pfam" id="PF08638">
    <property type="entry name" value="Med14"/>
    <property type="match status" value="1"/>
</dbReference>
<evidence type="ECO:0000313" key="13">
    <source>
        <dbReference type="Proteomes" id="UP000694255"/>
    </source>
</evidence>
<feature type="compositionally biased region" description="Polar residues" evidence="10">
    <location>
        <begin position="8"/>
        <end position="19"/>
    </location>
</feature>
<dbReference type="OrthoDB" id="205099at2759"/>
<comment type="subunit">
    <text evidence="9">Component of the Mediator complex.</text>
</comment>
<keyword evidence="13" id="KW-1185">Reference proteome</keyword>
<evidence type="ECO:0000256" key="9">
    <source>
        <dbReference type="RuleBase" id="RU365082"/>
    </source>
</evidence>
<evidence type="ECO:0000256" key="6">
    <source>
        <dbReference type="ARBA" id="ARBA00023163"/>
    </source>
</evidence>
<dbReference type="GO" id="GO:0003712">
    <property type="term" value="F:transcription coregulator activity"/>
    <property type="evidence" value="ECO:0007669"/>
    <property type="project" value="UniProtKB-UniRule"/>
</dbReference>
<gene>
    <name evidence="12" type="ORF">J8A68_002912</name>
</gene>
<evidence type="ECO:0000256" key="4">
    <source>
        <dbReference type="ARBA" id="ARBA00023015"/>
    </source>
</evidence>
<reference evidence="12 13" key="1">
    <citation type="journal article" date="2021" name="DNA Res.">
        <title>Genome analysis of Candida subhashii reveals its hybrid nature and dual mitochondrial genome conformations.</title>
        <authorList>
            <person name="Mixao V."/>
            <person name="Hegedusova E."/>
            <person name="Saus E."/>
            <person name="Pryszcz L.P."/>
            <person name="Cillingova A."/>
            <person name="Nosek J."/>
            <person name="Gabaldon T."/>
        </authorList>
    </citation>
    <scope>NUCLEOTIDE SEQUENCE [LARGE SCALE GENOMIC DNA]</scope>
    <source>
        <strain evidence="12 13">CBS 10753</strain>
    </source>
</reference>
<sequence>MHKMETPNGISDSTNNSNIAKKGQLSPPPEIPHITNNILPLSHVLKYYTQEAYKQLTRLIENLSLTTHSESDVERKKKFLEIIIQLRQDFIKIYTLVKWSANAKDVGKFIDLLNWFRMQEFYFEQLTFQLNALNGFSGAKLPNSDLFTALEVLFKKRPQLPSYNHIKSSPISPQKTLEVLKDLNLALMTRFALMDIPTRFLNNYDIKDGRVYISVPNEFQVSITVGNELIIDDPKDYHKSPFYFIDFKFLFGINPETLLITHRDNKIITRLPPSSHAKLEKVANQILLNQGLEGLYELLHKYSISFKLYLIAKQLKELLINTRWRNNIQINYQNGKSLIIVNYWSSHYLSRNWKSFLELGIDRNYNLNYRWFKNGKYDLQNSFDEIFQSRFANNEEVYHHTNENDYENAIIDDDSMDNDEDSPEDLNVDLILNVVVNKHAELLMDQVYHKLTERFNDAATGGGEQISMINCHQLLLKLSPNKSTIFAINPLTGYFYFIDPSPLQNQITKKINSPPPPGSIINNNKNFTTEADMINYVIDQLIQLRLEVFTKEINNKLFTTEWINNDIITLNDYENNKLSMNSNIGISKIQFYRRKNWPSSSWFLINLVSGITTTTFWWVARIKSIKGEWKIQWVQKIKFDQSLSMGEEEGGDDDDDEQEANGGVSPQYLNYEFFTNLSTLCANMIIDHVILEELQFRNIKFLKVNQIEAVLHKFHIDGIPQDENVDEDEIIKSEDGVPVSARDKPLIYESVIMIYNNNDLLPIYNSSTSLFLKIKLINHHNTSLMKLRLFGTLRNLSLKTSPANFLELNLRINETKQYFQIDDVINLSNTTATTMNDTRGIGVESNNQLLEKLFNNLNKFGKLIKIVDQLSKNNIEIINNNSVNDITIKVDDGKLGHILIKLPESANDSIRLMPGNACAKEVELILQYINGYLKSTSIGTRDKNSKVTPSIVGIIRYLQEIIPIINSISQIKQLVSSKKFRLPNGLPKLNFDVMFNSLDSVQYIFHLSSANPTSSKKIVKDRIVINVSFKQNKFDTIRRNLIKISLKDNLNQRNLKYKKLFELIFKSISDFDLSRNKENDEVLVKLNYDFLVSINIAEEIMNRIGNSFMQYLQLESK</sequence>
<dbReference type="GO" id="GO:0070847">
    <property type="term" value="C:core mediator complex"/>
    <property type="evidence" value="ECO:0007669"/>
    <property type="project" value="TreeGrafter"/>
</dbReference>
<dbReference type="PANTHER" id="PTHR12809">
    <property type="entry name" value="MEDIATOR COMPLEX SUBUNIT"/>
    <property type="match status" value="1"/>
</dbReference>
<name>A0A8J5UIC9_9ASCO</name>
<evidence type="ECO:0000256" key="8">
    <source>
        <dbReference type="ARBA" id="ARBA00032007"/>
    </source>
</evidence>
<keyword evidence="4 9" id="KW-0805">Transcription regulation</keyword>
<comment type="similarity">
    <text evidence="2 9">Belongs to the Mediator complex subunit 14 family.</text>
</comment>
<keyword evidence="6 9" id="KW-0804">Transcription</keyword>
<keyword evidence="5 9" id="KW-0010">Activator</keyword>
<evidence type="ECO:0000256" key="5">
    <source>
        <dbReference type="ARBA" id="ARBA00023159"/>
    </source>
</evidence>
<dbReference type="InterPro" id="IPR055122">
    <property type="entry name" value="Med14_N"/>
</dbReference>
<dbReference type="InterPro" id="IPR013947">
    <property type="entry name" value="Mediator_Med14"/>
</dbReference>
<evidence type="ECO:0000256" key="3">
    <source>
        <dbReference type="ARBA" id="ARBA00019619"/>
    </source>
</evidence>
<dbReference type="GO" id="GO:0016592">
    <property type="term" value="C:mediator complex"/>
    <property type="evidence" value="ECO:0007669"/>
    <property type="project" value="UniProtKB-UniRule"/>
</dbReference>
<evidence type="ECO:0000313" key="12">
    <source>
        <dbReference type="EMBL" id="KAG7663528.1"/>
    </source>
</evidence>
<evidence type="ECO:0000256" key="7">
    <source>
        <dbReference type="ARBA" id="ARBA00023242"/>
    </source>
</evidence>
<dbReference type="EMBL" id="JAGSYN010000135">
    <property type="protein sequence ID" value="KAG7663528.1"/>
    <property type="molecule type" value="Genomic_DNA"/>
</dbReference>
<feature type="region of interest" description="Disordered" evidence="10">
    <location>
        <begin position="1"/>
        <end position="30"/>
    </location>
</feature>
<feature type="domain" description="Mediator complex subunit MED14 N-terminal" evidence="11">
    <location>
        <begin position="39"/>
        <end position="226"/>
    </location>
</feature>
<evidence type="ECO:0000256" key="10">
    <source>
        <dbReference type="SAM" id="MobiDB-lite"/>
    </source>
</evidence>
<organism evidence="12 13">
    <name type="scientific">[Candida] subhashii</name>
    <dbReference type="NCBI Taxonomy" id="561895"/>
    <lineage>
        <taxon>Eukaryota</taxon>
        <taxon>Fungi</taxon>
        <taxon>Dikarya</taxon>
        <taxon>Ascomycota</taxon>
        <taxon>Saccharomycotina</taxon>
        <taxon>Pichiomycetes</taxon>
        <taxon>Debaryomycetaceae</taxon>
        <taxon>Spathaspora</taxon>
    </lineage>
</organism>
<evidence type="ECO:0000259" key="11">
    <source>
        <dbReference type="Pfam" id="PF08638"/>
    </source>
</evidence>
<proteinExistence type="inferred from homology"/>
<comment type="subcellular location">
    <subcellularLocation>
        <location evidence="1 9">Nucleus</location>
    </subcellularLocation>
</comment>
<dbReference type="AlphaFoldDB" id="A0A8J5UIC9"/>
<dbReference type="GeneID" id="73469713"/>
<evidence type="ECO:0000256" key="2">
    <source>
        <dbReference type="ARBA" id="ARBA00007813"/>
    </source>
</evidence>